<feature type="compositionally biased region" description="Acidic residues" evidence="1">
    <location>
        <begin position="12"/>
        <end position="28"/>
    </location>
</feature>
<feature type="region of interest" description="Disordered" evidence="1">
    <location>
        <begin position="421"/>
        <end position="443"/>
    </location>
</feature>
<reference evidence="2 3" key="1">
    <citation type="journal article" date="2019" name="Nat. Ecol. Evol.">
        <title>Megaphylogeny resolves global patterns of mushroom evolution.</title>
        <authorList>
            <person name="Varga T."/>
            <person name="Krizsan K."/>
            <person name="Foldi C."/>
            <person name="Dima B."/>
            <person name="Sanchez-Garcia M."/>
            <person name="Sanchez-Ramirez S."/>
            <person name="Szollosi G.J."/>
            <person name="Szarkandi J.G."/>
            <person name="Papp V."/>
            <person name="Albert L."/>
            <person name="Andreopoulos W."/>
            <person name="Angelini C."/>
            <person name="Antonin V."/>
            <person name="Barry K.W."/>
            <person name="Bougher N.L."/>
            <person name="Buchanan P."/>
            <person name="Buyck B."/>
            <person name="Bense V."/>
            <person name="Catcheside P."/>
            <person name="Chovatia M."/>
            <person name="Cooper J."/>
            <person name="Damon W."/>
            <person name="Desjardin D."/>
            <person name="Finy P."/>
            <person name="Geml J."/>
            <person name="Haridas S."/>
            <person name="Hughes K."/>
            <person name="Justo A."/>
            <person name="Karasinski D."/>
            <person name="Kautmanova I."/>
            <person name="Kiss B."/>
            <person name="Kocsube S."/>
            <person name="Kotiranta H."/>
            <person name="LaButti K.M."/>
            <person name="Lechner B.E."/>
            <person name="Liimatainen K."/>
            <person name="Lipzen A."/>
            <person name="Lukacs Z."/>
            <person name="Mihaltcheva S."/>
            <person name="Morgado L.N."/>
            <person name="Niskanen T."/>
            <person name="Noordeloos M.E."/>
            <person name="Ohm R.A."/>
            <person name="Ortiz-Santana B."/>
            <person name="Ovrebo C."/>
            <person name="Racz N."/>
            <person name="Riley R."/>
            <person name="Savchenko A."/>
            <person name="Shiryaev A."/>
            <person name="Soop K."/>
            <person name="Spirin V."/>
            <person name="Szebenyi C."/>
            <person name="Tomsovsky M."/>
            <person name="Tulloss R.E."/>
            <person name="Uehling J."/>
            <person name="Grigoriev I.V."/>
            <person name="Vagvolgyi C."/>
            <person name="Papp T."/>
            <person name="Martin F.M."/>
            <person name="Miettinen O."/>
            <person name="Hibbett D.S."/>
            <person name="Nagy L.G."/>
        </authorList>
    </citation>
    <scope>NUCLEOTIDE SEQUENCE [LARGE SCALE GENOMIC DNA]</scope>
    <source>
        <strain evidence="2 3">CBS 121175</strain>
    </source>
</reference>
<feature type="region of interest" description="Disordered" evidence="1">
    <location>
        <begin position="303"/>
        <end position="330"/>
    </location>
</feature>
<name>A0A5C3L3Z1_COPMA</name>
<dbReference type="Proteomes" id="UP000307440">
    <property type="component" value="Unassembled WGS sequence"/>
</dbReference>
<feature type="compositionally biased region" description="Basic and acidic residues" evidence="1">
    <location>
        <begin position="90"/>
        <end position="102"/>
    </location>
</feature>
<feature type="compositionally biased region" description="Pro residues" evidence="1">
    <location>
        <begin position="246"/>
        <end position="256"/>
    </location>
</feature>
<feature type="compositionally biased region" description="Polar residues" evidence="1">
    <location>
        <begin position="121"/>
        <end position="130"/>
    </location>
</feature>
<feature type="region of interest" description="Disordered" evidence="1">
    <location>
        <begin position="1"/>
        <end position="196"/>
    </location>
</feature>
<feature type="compositionally biased region" description="Acidic residues" evidence="1">
    <location>
        <begin position="160"/>
        <end position="187"/>
    </location>
</feature>
<accession>A0A5C3L3Z1</accession>
<evidence type="ECO:0000313" key="2">
    <source>
        <dbReference type="EMBL" id="TFK27724.1"/>
    </source>
</evidence>
<dbReference type="EMBL" id="ML210162">
    <property type="protein sequence ID" value="TFK27724.1"/>
    <property type="molecule type" value="Genomic_DNA"/>
</dbReference>
<evidence type="ECO:0000256" key="1">
    <source>
        <dbReference type="SAM" id="MobiDB-lite"/>
    </source>
</evidence>
<organism evidence="2 3">
    <name type="scientific">Coprinopsis marcescibilis</name>
    <name type="common">Agaric fungus</name>
    <name type="synonym">Psathyrella marcescibilis</name>
    <dbReference type="NCBI Taxonomy" id="230819"/>
    <lineage>
        <taxon>Eukaryota</taxon>
        <taxon>Fungi</taxon>
        <taxon>Dikarya</taxon>
        <taxon>Basidiomycota</taxon>
        <taxon>Agaricomycotina</taxon>
        <taxon>Agaricomycetes</taxon>
        <taxon>Agaricomycetidae</taxon>
        <taxon>Agaricales</taxon>
        <taxon>Agaricineae</taxon>
        <taxon>Psathyrellaceae</taxon>
        <taxon>Coprinopsis</taxon>
    </lineage>
</organism>
<dbReference type="AlphaFoldDB" id="A0A5C3L3Z1"/>
<feature type="compositionally biased region" description="Basic residues" evidence="1">
    <location>
        <begin position="321"/>
        <end position="330"/>
    </location>
</feature>
<feature type="compositionally biased region" description="Pro residues" evidence="1">
    <location>
        <begin position="1"/>
        <end position="10"/>
    </location>
</feature>
<evidence type="ECO:0000313" key="3">
    <source>
        <dbReference type="Proteomes" id="UP000307440"/>
    </source>
</evidence>
<feature type="compositionally biased region" description="Acidic residues" evidence="1">
    <location>
        <begin position="103"/>
        <end position="119"/>
    </location>
</feature>
<feature type="region of interest" description="Disordered" evidence="1">
    <location>
        <begin position="225"/>
        <end position="258"/>
    </location>
</feature>
<gene>
    <name evidence="2" type="ORF">FA15DRAFT_666191</name>
</gene>
<proteinExistence type="predicted"/>
<feature type="compositionally biased region" description="Polar residues" evidence="1">
    <location>
        <begin position="29"/>
        <end position="49"/>
    </location>
</feature>
<feature type="compositionally biased region" description="Polar residues" evidence="1">
    <location>
        <begin position="79"/>
        <end position="89"/>
    </location>
</feature>
<protein>
    <submittedName>
        <fullName evidence="2">Uncharacterized protein</fullName>
    </submittedName>
</protein>
<feature type="compositionally biased region" description="Low complexity" evidence="1">
    <location>
        <begin position="304"/>
        <end position="313"/>
    </location>
</feature>
<keyword evidence="3" id="KW-1185">Reference proteome</keyword>
<sequence>MAAQHAPPPVEADSDTDLEDQIYSDEESATPTSPPTSCHRSLASNPQRCASSVSAPSPPPTAASADDDVAVACTPSPPQTRTCDASTDTPKPEDQRGLRLAEDCESDRDCDSEEDDEGDQSAHNITSTTELEPEELQDPQIVDSESEGEGELVKLRSIESPEEPDPLTAEDEEDGIEYEDVEVDSDVEVGVGRRGTSPDVLDIVERVCSDVGVCAEPVAVSSNIDTETRIEAEAEIETEADRHTSPPLPQRPPPGPNFARMAQSLVERALVWKRRTTTVPRTTLVPMKRKSTERNVVEELHVKAAAGGSASAGKPVETKRPRGRPPLKKRRLVLDVDDDFSEPEPQVKTRRLTPRHAPLPAIEDDSDIDKVEDDCEADPLVFNGLGTSFRLQAVEVVRNDENKVVQTDLQGGVNEELERMSVENGKRQTTPLYLPDPDDDDGDGNERLVEVEKETEMLEREGFIEIAPVPGPSPFERLESDQPIIVAPQTRKRKRPRKINERFKNFVFKRVFGERDCREVVPLCFKYSQADDTDEVHAMKLQSQLSFQELSVY</sequence>